<feature type="region of interest" description="Disordered" evidence="3">
    <location>
        <begin position="1"/>
        <end position="248"/>
    </location>
</feature>
<dbReference type="Gene3D" id="1.20.900.10">
    <property type="entry name" value="Dbl homology (DH) domain"/>
    <property type="match status" value="1"/>
</dbReference>
<dbReference type="GO" id="GO:0051496">
    <property type="term" value="P:positive regulation of stress fiber assembly"/>
    <property type="evidence" value="ECO:0007669"/>
    <property type="project" value="UniProtKB-ARBA"/>
</dbReference>
<evidence type="ECO:0000259" key="4">
    <source>
        <dbReference type="PROSITE" id="PS50010"/>
    </source>
</evidence>
<evidence type="ECO:0000256" key="3">
    <source>
        <dbReference type="SAM" id="MobiDB-lite"/>
    </source>
</evidence>
<dbReference type="EMBL" id="JAERUA010000012">
    <property type="protein sequence ID" value="KAI1892503.1"/>
    <property type="molecule type" value="Genomic_DNA"/>
</dbReference>
<evidence type="ECO:0000256" key="1">
    <source>
        <dbReference type="ARBA" id="ARBA00022553"/>
    </source>
</evidence>
<dbReference type="SUPFAM" id="SSF50729">
    <property type="entry name" value="PH domain-like"/>
    <property type="match status" value="1"/>
</dbReference>
<feature type="compositionally biased region" description="Polar residues" evidence="3">
    <location>
        <begin position="1180"/>
        <end position="1189"/>
    </location>
</feature>
<dbReference type="Pfam" id="PF00621">
    <property type="entry name" value="RhoGEF"/>
    <property type="match status" value="1"/>
</dbReference>
<dbReference type="InterPro" id="IPR000219">
    <property type="entry name" value="DH_dom"/>
</dbReference>
<dbReference type="SUPFAM" id="SSF50978">
    <property type="entry name" value="WD40 repeat-like"/>
    <property type="match status" value="1"/>
</dbReference>
<feature type="region of interest" description="Disordered" evidence="3">
    <location>
        <begin position="1158"/>
        <end position="1199"/>
    </location>
</feature>
<feature type="compositionally biased region" description="Acidic residues" evidence="3">
    <location>
        <begin position="180"/>
        <end position="208"/>
    </location>
</feature>
<feature type="compositionally biased region" description="Polar residues" evidence="3">
    <location>
        <begin position="139"/>
        <end position="150"/>
    </location>
</feature>
<dbReference type="InterPro" id="IPR015943">
    <property type="entry name" value="WD40/YVTN_repeat-like_dom_sf"/>
</dbReference>
<feature type="compositionally biased region" description="Acidic residues" evidence="3">
    <location>
        <begin position="42"/>
        <end position="51"/>
    </location>
</feature>
<dbReference type="PANTHER" id="PTHR12877">
    <property type="entry name" value="RHO GUANINE NUCLEOTIDE EXCHANGE FACTOR"/>
    <property type="match status" value="1"/>
</dbReference>
<dbReference type="CDD" id="cd00160">
    <property type="entry name" value="RhoGEF"/>
    <property type="match status" value="1"/>
</dbReference>
<dbReference type="InterPro" id="IPR035899">
    <property type="entry name" value="DBL_dom_sf"/>
</dbReference>
<keyword evidence="2" id="KW-0344">Guanine-nucleotide releasing factor</keyword>
<dbReference type="Pfam" id="PF19057">
    <property type="entry name" value="PH_19"/>
    <property type="match status" value="1"/>
</dbReference>
<dbReference type="SUPFAM" id="SSF48065">
    <property type="entry name" value="DBL homology domain (DH-domain)"/>
    <property type="match status" value="1"/>
</dbReference>
<keyword evidence="6" id="KW-1185">Reference proteome</keyword>
<evidence type="ECO:0000313" key="5">
    <source>
        <dbReference type="EMBL" id="KAI1892503.1"/>
    </source>
</evidence>
<evidence type="ECO:0000313" key="6">
    <source>
        <dbReference type="Proteomes" id="UP000829720"/>
    </source>
</evidence>
<feature type="compositionally biased region" description="Basic and acidic residues" evidence="3">
    <location>
        <begin position="210"/>
        <end position="219"/>
    </location>
</feature>
<dbReference type="SMART" id="SM00325">
    <property type="entry name" value="RhoGEF"/>
    <property type="match status" value="1"/>
</dbReference>
<accession>A0A8T3D4I4</accession>
<feature type="region of interest" description="Disordered" evidence="3">
    <location>
        <begin position="1214"/>
        <end position="1248"/>
    </location>
</feature>
<proteinExistence type="predicted"/>
<dbReference type="GO" id="GO:0051056">
    <property type="term" value="P:regulation of small GTPase mediated signal transduction"/>
    <property type="evidence" value="ECO:0007669"/>
    <property type="project" value="UniProtKB-ARBA"/>
</dbReference>
<evidence type="ECO:0000256" key="2">
    <source>
        <dbReference type="ARBA" id="ARBA00022658"/>
    </source>
</evidence>
<dbReference type="FunFam" id="2.130.10.10:FF:001058">
    <property type="entry name" value="Rho guanine nucleotide exchange factor (GEF) 10-like a"/>
    <property type="match status" value="1"/>
</dbReference>
<gene>
    <name evidence="5" type="ORF">AGOR_G00134270</name>
</gene>
<protein>
    <recommendedName>
        <fullName evidence="4">DH domain-containing protein</fullName>
    </recommendedName>
</protein>
<feature type="compositionally biased region" description="Basic and acidic residues" evidence="3">
    <location>
        <begin position="238"/>
        <end position="248"/>
    </location>
</feature>
<feature type="compositionally biased region" description="Polar residues" evidence="3">
    <location>
        <begin position="57"/>
        <end position="74"/>
    </location>
</feature>
<comment type="caution">
    <text evidence="5">The sequence shown here is derived from an EMBL/GenBank/DDBJ whole genome shotgun (WGS) entry which is preliminary data.</text>
</comment>
<dbReference type="PANTHER" id="PTHR12877:SF16">
    <property type="entry name" value="RHO GUANINE NUCLEOTIDE EXCHANGE FACTOR 10-LIKE PROTEIN"/>
    <property type="match status" value="1"/>
</dbReference>
<dbReference type="Pfam" id="PF19056">
    <property type="entry name" value="WD40_2"/>
    <property type="match status" value="1"/>
</dbReference>
<dbReference type="GO" id="GO:0005829">
    <property type="term" value="C:cytosol"/>
    <property type="evidence" value="ECO:0007669"/>
    <property type="project" value="TreeGrafter"/>
</dbReference>
<dbReference type="Proteomes" id="UP000829720">
    <property type="component" value="Unassembled WGS sequence"/>
</dbReference>
<dbReference type="PROSITE" id="PS50010">
    <property type="entry name" value="DH_2"/>
    <property type="match status" value="1"/>
</dbReference>
<dbReference type="InterPro" id="IPR039919">
    <property type="entry name" value="ARHGEF10/ARHGEF17"/>
</dbReference>
<feature type="compositionally biased region" description="Polar residues" evidence="3">
    <location>
        <begin position="97"/>
        <end position="106"/>
    </location>
</feature>
<dbReference type="FunFam" id="2.30.29.30:FF:000200">
    <property type="entry name" value="Rho guanine nucleotide exchange factor (GEF) 10-like a"/>
    <property type="match status" value="1"/>
</dbReference>
<keyword evidence="1" id="KW-0597">Phosphoprotein</keyword>
<dbReference type="GO" id="GO:0005085">
    <property type="term" value="F:guanyl-nucleotide exchange factor activity"/>
    <property type="evidence" value="ECO:0007669"/>
    <property type="project" value="UniProtKB-KW"/>
</dbReference>
<feature type="domain" description="DH" evidence="4">
    <location>
        <begin position="358"/>
        <end position="545"/>
    </location>
</feature>
<feature type="compositionally biased region" description="Polar residues" evidence="3">
    <location>
        <begin position="114"/>
        <end position="129"/>
    </location>
</feature>
<dbReference type="OrthoDB" id="28697at2759"/>
<reference evidence="5" key="1">
    <citation type="submission" date="2021-01" db="EMBL/GenBank/DDBJ databases">
        <authorList>
            <person name="Zahm M."/>
            <person name="Roques C."/>
            <person name="Cabau C."/>
            <person name="Klopp C."/>
            <person name="Donnadieu C."/>
            <person name="Jouanno E."/>
            <person name="Lampietro C."/>
            <person name="Louis A."/>
            <person name="Herpin A."/>
            <person name="Echchiki A."/>
            <person name="Berthelot C."/>
            <person name="Parey E."/>
            <person name="Roest-Crollius H."/>
            <person name="Braasch I."/>
            <person name="Postlethwait J."/>
            <person name="Bobe J."/>
            <person name="Montfort J."/>
            <person name="Bouchez O."/>
            <person name="Begum T."/>
            <person name="Mejri S."/>
            <person name="Adams A."/>
            <person name="Chen W.-J."/>
            <person name="Guiguen Y."/>
        </authorList>
    </citation>
    <scope>NUCLEOTIDE SEQUENCE</scope>
    <source>
        <tissue evidence="5">Blood</tissue>
    </source>
</reference>
<feature type="compositionally biased region" description="Polar residues" evidence="3">
    <location>
        <begin position="10"/>
        <end position="22"/>
    </location>
</feature>
<dbReference type="InterPro" id="IPR011993">
    <property type="entry name" value="PH-like_dom_sf"/>
</dbReference>
<sequence length="1326" mass="146260">MASPHPLTPPTTELMSTGTTHSQQQKEEDEDDEEQGEKFEFEDSDEGESVPDDSTVKKNSVGTAEEVTQISNAKDCQATHNDKVDSNALPDAAVKQPSLSTHQGNNGMPPAGQEDNSMNVPLQSNNSDVGISETAKGESPSTEPCTSGNLEPTRKTHSLNEGKPAPKPEAKAEAERETEAEAETDSPEVIYDDVPCEILSPDEDELIYEDVQRAEDHVGADNGWSSSEFESYDEQSDTENKAPTRSKLSPDVRRLKERCVKTKRELAIRLGGRDVTQIRQSYDTKVQQLMKAARNGTKDGIEKTKIAMMRKVSFLHKKDNSDDTEDDAGYLDVTVSESKHPPPQLCPMPEGLSSQQVVRRHILGSIVQSERSYLESLKRILQEYQKPLLEAEPRILSPKKIRPIFFRLREILQCHSMFQIALSSRVAEWDNAETIGDLFVASFSKSMVLDVYSDYVNNFTNAMALIKKACMSKPVFLEFLKKKQASSTDRITLYGLMVKPIQRFPQFILLLQDMLKNTPKGHPDRLPLQLALTELETLAEKLNEQKRVADQVAEIQQLARSVGDRNLSKLLNSEQKQLILCETLIETVYGEKGQVLKSKERKVFLLNDMLICANINVKGPPDISSLVPVGPKYAMKWSAPLLQVQVVEVGQENSQSKETLFQHCGSKRLSSGSVQGKVFLGPPRLYQELQELQHDLSVVEEITLLVGTLQGSYQNLNTTVGQDWCLALHRLIRIKEEEIQCANKCRLRLMVPGKPDKSGRPVSFMVVFNTPSPLSKIAWVNRLHLAKIALREENMPGWFCAEDDGKTKAPFWCPLLACRVPVFSTKSQEQKLEAALHNPVQCALLGFSAASTSLPQGYLWVASGGDATQGQVDIFSLNRPTPRAVKSFQVGAPVLCLEYVSEPSLSDDAEGGVRDSLTRVGNTICVGLQDGSILVYGSVDTAAQCLLTFRNPEGCPVLCLKHSANFLFAGLRDGTVMVYSRKDGEELWDPESCRRVDVGSQPVRTLLALEDSVWASCANRVTVIEGSSLATQSFEAHQDPMVSVAHMVRAGGGVWMAFSEGSSIRLFHTETLEHLQEINISTRSTFLNPGQKAVRVTSLLICQGLLWVGTAQGIIITLPVPKLEGIPKITGKGMTSLNAHNGPVEFLVATSSTLSPELLKRDSMTDTVDSASGGEERMDSSSQESLQPPSDSPHRERRGKGVLLQYRLRSTAQLPGKVLTARPDGASDSSLESLEHSPEDGSIYELSDDPEVWVRGRSSSREGARRDRVTSAAVISGGRGSAGWVQLGPLHRVASQRPTRPRSWCGNYRSQCEERTAWICDSLRGS</sequence>
<dbReference type="InterPro" id="IPR036322">
    <property type="entry name" value="WD40_repeat_dom_sf"/>
</dbReference>
<dbReference type="GO" id="GO:0032933">
    <property type="term" value="P:SREBP signaling pathway"/>
    <property type="evidence" value="ECO:0007669"/>
    <property type="project" value="TreeGrafter"/>
</dbReference>
<organism evidence="5 6">
    <name type="scientific">Albula goreensis</name>
    <dbReference type="NCBI Taxonomy" id="1534307"/>
    <lineage>
        <taxon>Eukaryota</taxon>
        <taxon>Metazoa</taxon>
        <taxon>Chordata</taxon>
        <taxon>Craniata</taxon>
        <taxon>Vertebrata</taxon>
        <taxon>Euteleostomi</taxon>
        <taxon>Actinopterygii</taxon>
        <taxon>Neopterygii</taxon>
        <taxon>Teleostei</taxon>
        <taxon>Albuliformes</taxon>
        <taxon>Albulidae</taxon>
        <taxon>Albula</taxon>
    </lineage>
</organism>
<dbReference type="FunFam" id="1.20.900.10:FF:000003">
    <property type="entry name" value="Rho guanine nucleotide exchange factor 10 like"/>
    <property type="match status" value="1"/>
</dbReference>
<dbReference type="Gene3D" id="2.130.10.10">
    <property type="entry name" value="YVTN repeat-like/Quinoprotein amine dehydrogenase"/>
    <property type="match status" value="1"/>
</dbReference>
<dbReference type="Gene3D" id="2.30.29.30">
    <property type="entry name" value="Pleckstrin-homology domain (PH domain)/Phosphotyrosine-binding domain (PTB)"/>
    <property type="match status" value="1"/>
</dbReference>
<name>A0A8T3D4I4_9TELE</name>
<dbReference type="GO" id="GO:0030036">
    <property type="term" value="P:actin cytoskeleton organization"/>
    <property type="evidence" value="ECO:0007669"/>
    <property type="project" value="TreeGrafter"/>
</dbReference>
<feature type="compositionally biased region" description="Basic and acidic residues" evidence="3">
    <location>
        <begin position="152"/>
        <end position="179"/>
    </location>
</feature>